<comment type="caution">
    <text evidence="1">The sequence shown here is derived from an EMBL/GenBank/DDBJ whole genome shotgun (WGS) entry which is preliminary data.</text>
</comment>
<organism evidence="1 2">
    <name type="scientific">Stereocaulon virgatum</name>
    <dbReference type="NCBI Taxonomy" id="373712"/>
    <lineage>
        <taxon>Eukaryota</taxon>
        <taxon>Fungi</taxon>
        <taxon>Dikarya</taxon>
        <taxon>Ascomycota</taxon>
        <taxon>Pezizomycotina</taxon>
        <taxon>Lecanoromycetes</taxon>
        <taxon>OSLEUM clade</taxon>
        <taxon>Lecanoromycetidae</taxon>
        <taxon>Lecanorales</taxon>
        <taxon>Lecanorineae</taxon>
        <taxon>Stereocaulaceae</taxon>
        <taxon>Stereocaulon</taxon>
    </lineage>
</organism>
<proteinExistence type="predicted"/>
<accession>A0ABR4ANS7</accession>
<dbReference type="Proteomes" id="UP001590950">
    <property type="component" value="Unassembled WGS sequence"/>
</dbReference>
<reference evidence="1 2" key="1">
    <citation type="submission" date="2024-09" db="EMBL/GenBank/DDBJ databases">
        <title>Rethinking Asexuality: The Enigmatic Case of Functional Sexual Genes in Lepraria (Stereocaulaceae).</title>
        <authorList>
            <person name="Doellman M."/>
            <person name="Sun Y."/>
            <person name="Barcenas-Pena A."/>
            <person name="Lumbsch H.T."/>
            <person name="Grewe F."/>
        </authorList>
    </citation>
    <scope>NUCLEOTIDE SEQUENCE [LARGE SCALE GENOMIC DNA]</scope>
    <source>
        <strain evidence="1 2">Mercado 3170</strain>
    </source>
</reference>
<evidence type="ECO:0000313" key="2">
    <source>
        <dbReference type="Proteomes" id="UP001590950"/>
    </source>
</evidence>
<name>A0ABR4ANS7_9LECA</name>
<dbReference type="EMBL" id="JBEFKJ010000003">
    <property type="protein sequence ID" value="KAL2047186.1"/>
    <property type="molecule type" value="Genomic_DNA"/>
</dbReference>
<sequence>MAQTQPVVDALRRLQIAREGKSCGPHLIIKAARDIDTAFFGSQLWGNTIIRWEYKPEHPNLTTLYGHTKGHPGGRAVITLNAAILFKAEDPCEEMWRTMLHEMVHAFQFVTCGNFTDNDADELPPYELTSDELPPYQLLPEEQSPCHLTSRVRALAVTEPKEIHQEDISHGWNFRFVIALVDGRARQYLNLKAIADDEMEQWGLCVEREEDQLKREIGEGWPRHCRELRR</sequence>
<evidence type="ECO:0008006" key="3">
    <source>
        <dbReference type="Google" id="ProtNLM"/>
    </source>
</evidence>
<evidence type="ECO:0000313" key="1">
    <source>
        <dbReference type="EMBL" id="KAL2047186.1"/>
    </source>
</evidence>
<keyword evidence="2" id="KW-1185">Reference proteome</keyword>
<protein>
    <recommendedName>
        <fullName evidence="3">SprT-like domain-containing protein</fullName>
    </recommendedName>
</protein>
<gene>
    <name evidence="1" type="ORF">N7G274_001205</name>
</gene>